<organism evidence="2 3">
    <name type="scientific">Planoprotostelium fungivorum</name>
    <dbReference type="NCBI Taxonomy" id="1890364"/>
    <lineage>
        <taxon>Eukaryota</taxon>
        <taxon>Amoebozoa</taxon>
        <taxon>Evosea</taxon>
        <taxon>Variosea</taxon>
        <taxon>Cavosteliida</taxon>
        <taxon>Cavosteliaceae</taxon>
        <taxon>Planoprotostelium</taxon>
    </lineage>
</organism>
<gene>
    <name evidence="2" type="ORF">PROFUN_01280</name>
</gene>
<accession>A0A2P6NZP9</accession>
<dbReference type="OrthoDB" id="34707at2759"/>
<feature type="transmembrane region" description="Helical" evidence="1">
    <location>
        <begin position="590"/>
        <end position="610"/>
    </location>
</feature>
<sequence>MMQPPLEHDQPTTPRSASSILDRNRYHLGDIRCKQSAERYNHVQALWVIPLYRKYPPCTFGQSLLFVFIYLSLVTGCDVYASGSTTSQSISCGSAAEPCASLSDALYRASSEAIVCISGVVPFSGSNLRGTISRTRSITITGIAGGSSPKLRCTEGSSLSFTGASSVKFQHLEIEGCFGGDDHSIFASRITFLHFLNATLYSFNPISILNVVASQSVEITQSRWLGVSCLEVESQSFFMSNSNVTCRQGLRITSQDVKLTENWINGDITTGKIEENSVAAGGAIIRLNSITSPFKFRIGEKGANVTYNRFVGSHLNFNATRLNLSHNIYNGHSQLPPPPPDNTPALSVHIDDVITLYNETFNGMRMGHGDHVITLGGRGEAMVINCRFIKGDAISVLYSRCGGGLVVDGSHFDTDSGKRSIDVDADKLSFTNNTVVTSHTTVSTTEMVHHQGNTVICTKSTQFFREISWNVLGCRPCGNDSYTMYAIESGTMYANGTITNPQCFDCPSGFDCHRGEVALAEEMWGDVVGKEGKLDWFARRCPSKYCSSVIHRWNESCVNGRTGILCGSCPTNHSVALLSSSCVENSNCTLLWLLFIVLLPLAYLTFLLNLPAGDRSEWKSLVFFMQTYPLVAPDMTKSILSGVLLGTRGTELDDTSWRGTVCVGEDMTFRGKSFLRIGIVMAIPIMAGLGLAWRAGKRKLGPYRPLGPEEVEMEEAGKLEEISRVRNEKHLPWVNGLVAGTLFVFGNCLTVSLQLLFCVKIREDMRLFLDGEVQCYTPWQLLVGAFFTVVLVPFPGILLYVRAKLREKEGHSSGARRALLVLEGCYREKYRYWESVSIARRITLVVIVVIVQPPLRQYLILPLCVLFLAANLILHPIKNILGRWLENWCLFVLFLASLFDLLKEVTGETTGFIIAQVVIHTITFFVCVGCMVYTVRQPIMNMIRSVIQFFRSTET</sequence>
<evidence type="ECO:0000313" key="3">
    <source>
        <dbReference type="Proteomes" id="UP000241769"/>
    </source>
</evidence>
<reference evidence="2 3" key="1">
    <citation type="journal article" date="2018" name="Genome Biol. Evol.">
        <title>Multiple Roots of Fruiting Body Formation in Amoebozoa.</title>
        <authorList>
            <person name="Hillmann F."/>
            <person name="Forbes G."/>
            <person name="Novohradska S."/>
            <person name="Ferling I."/>
            <person name="Riege K."/>
            <person name="Groth M."/>
            <person name="Westermann M."/>
            <person name="Marz M."/>
            <person name="Spaller T."/>
            <person name="Winckler T."/>
            <person name="Schaap P."/>
            <person name="Glockner G."/>
        </authorList>
    </citation>
    <scope>NUCLEOTIDE SEQUENCE [LARGE SCALE GENOMIC DNA]</scope>
    <source>
        <strain evidence="2 3">Jena</strain>
    </source>
</reference>
<dbReference type="InterPro" id="IPR011050">
    <property type="entry name" value="Pectin_lyase_fold/virulence"/>
</dbReference>
<feature type="transmembrane region" description="Helical" evidence="1">
    <location>
        <begin position="858"/>
        <end position="877"/>
    </location>
</feature>
<name>A0A2P6NZP9_9EUKA</name>
<feature type="transmembrane region" description="Helical" evidence="1">
    <location>
        <begin position="674"/>
        <end position="693"/>
    </location>
</feature>
<dbReference type="PANTHER" id="PTHR11319:SF35">
    <property type="entry name" value="OUTER MEMBRANE PROTEIN PMPC-RELATED"/>
    <property type="match status" value="1"/>
</dbReference>
<evidence type="ECO:0000256" key="1">
    <source>
        <dbReference type="SAM" id="Phobius"/>
    </source>
</evidence>
<feature type="transmembrane region" description="Helical" evidence="1">
    <location>
        <begin position="884"/>
        <end position="901"/>
    </location>
</feature>
<protein>
    <submittedName>
        <fullName evidence="2">Uncharacterized protein</fullName>
    </submittedName>
</protein>
<dbReference type="PANTHER" id="PTHR11319">
    <property type="entry name" value="G PROTEIN-COUPLED RECEPTOR-RELATED"/>
    <property type="match status" value="1"/>
</dbReference>
<comment type="caution">
    <text evidence="2">The sequence shown here is derived from an EMBL/GenBank/DDBJ whole genome shotgun (WGS) entry which is preliminary data.</text>
</comment>
<dbReference type="InParanoid" id="A0A2P6NZP9"/>
<feature type="transmembrane region" description="Helical" evidence="1">
    <location>
        <begin position="777"/>
        <end position="801"/>
    </location>
</feature>
<feature type="transmembrane region" description="Helical" evidence="1">
    <location>
        <begin position="913"/>
        <end position="935"/>
    </location>
</feature>
<dbReference type="Proteomes" id="UP000241769">
    <property type="component" value="Unassembled WGS sequence"/>
</dbReference>
<dbReference type="AlphaFoldDB" id="A0A2P6NZP9"/>
<dbReference type="SUPFAM" id="SSF51126">
    <property type="entry name" value="Pectin lyase-like"/>
    <property type="match status" value="1"/>
</dbReference>
<proteinExistence type="predicted"/>
<dbReference type="EMBL" id="MDYQ01000003">
    <property type="protein sequence ID" value="PRP89417.1"/>
    <property type="molecule type" value="Genomic_DNA"/>
</dbReference>
<keyword evidence="1" id="KW-0812">Transmembrane</keyword>
<evidence type="ECO:0000313" key="2">
    <source>
        <dbReference type="EMBL" id="PRP89417.1"/>
    </source>
</evidence>
<keyword evidence="1" id="KW-0472">Membrane</keyword>
<keyword evidence="3" id="KW-1185">Reference proteome</keyword>
<keyword evidence="1" id="KW-1133">Transmembrane helix</keyword>
<feature type="transmembrane region" description="Helical" evidence="1">
    <location>
        <begin position="733"/>
        <end position="757"/>
    </location>
</feature>